<dbReference type="EMBL" id="FNIM01000002">
    <property type="protein sequence ID" value="SDN34681.1"/>
    <property type="molecule type" value="Genomic_DNA"/>
</dbReference>
<protein>
    <submittedName>
        <fullName evidence="5">DNA-binding transcriptional regulator, LacI/PurR family</fullName>
    </submittedName>
</protein>
<dbReference type="Proteomes" id="UP000198541">
    <property type="component" value="Unassembled WGS sequence"/>
</dbReference>
<dbReference type="PROSITE" id="PS00356">
    <property type="entry name" value="HTH_LACI_1"/>
    <property type="match status" value="1"/>
</dbReference>
<evidence type="ECO:0000256" key="2">
    <source>
        <dbReference type="ARBA" id="ARBA00023125"/>
    </source>
</evidence>
<keyword evidence="2 5" id="KW-0238">DNA-binding</keyword>
<sequence length="353" mass="37022">MASRAVTIQDVARRAGVSTQTVSNVLNNPERVRPATARKVHAAVDALGYRAHAAARRLRTRRSDTIGLRLAPLPAGISGTILDVFLHEVTVRAAELGLRILLYTAADREEEIIRLRELVASGDVDGVILTDTQAGDPRPAWLTEQQVPYVCFGRPWGEEEAATHPWVDVDGAAGTRAAAEHLIASGARRVGFLGWPDSAGQGASRCAGWRAAVVERGLVDEAGADDLVAACPDRVADAMQAAAELLARHPDIDGLVCASDSLAFGALLAGGGGVGVVGFDNTPVARAVGLSSVDQRIDLVAQAVLDLLVQDGRITAGGAARRIITPELRVRRAVIQDPSLMTANGESRGDALA</sequence>
<evidence type="ECO:0000256" key="3">
    <source>
        <dbReference type="ARBA" id="ARBA00023163"/>
    </source>
</evidence>
<keyword evidence="1" id="KW-0805">Transcription regulation</keyword>
<name>A0A1H0AMU4_9ACTO</name>
<feature type="domain" description="HTH lacI-type" evidence="4">
    <location>
        <begin position="6"/>
        <end position="60"/>
    </location>
</feature>
<dbReference type="PANTHER" id="PTHR30146:SF109">
    <property type="entry name" value="HTH-TYPE TRANSCRIPTIONAL REGULATOR GALS"/>
    <property type="match status" value="1"/>
</dbReference>
<dbReference type="AlphaFoldDB" id="A0A1H0AMU4"/>
<dbReference type="GO" id="GO:0003700">
    <property type="term" value="F:DNA-binding transcription factor activity"/>
    <property type="evidence" value="ECO:0007669"/>
    <property type="project" value="TreeGrafter"/>
</dbReference>
<dbReference type="PRINTS" id="PR00036">
    <property type="entry name" value="HTHLACI"/>
</dbReference>
<keyword evidence="6" id="KW-1185">Reference proteome</keyword>
<dbReference type="Pfam" id="PF00356">
    <property type="entry name" value="LacI"/>
    <property type="match status" value="1"/>
</dbReference>
<evidence type="ECO:0000313" key="6">
    <source>
        <dbReference type="Proteomes" id="UP000198541"/>
    </source>
</evidence>
<dbReference type="Gene3D" id="3.40.50.2300">
    <property type="match status" value="2"/>
</dbReference>
<reference evidence="6" key="1">
    <citation type="submission" date="2016-10" db="EMBL/GenBank/DDBJ databases">
        <authorList>
            <person name="Varghese N."/>
            <person name="Submissions S."/>
        </authorList>
    </citation>
    <scope>NUCLEOTIDE SEQUENCE [LARGE SCALE GENOMIC DNA]</scope>
    <source>
        <strain evidence="6">DSM 27982</strain>
    </source>
</reference>
<dbReference type="GO" id="GO:0000976">
    <property type="term" value="F:transcription cis-regulatory region binding"/>
    <property type="evidence" value="ECO:0007669"/>
    <property type="project" value="TreeGrafter"/>
</dbReference>
<dbReference type="Pfam" id="PF00532">
    <property type="entry name" value="Peripla_BP_1"/>
    <property type="match status" value="1"/>
</dbReference>
<dbReference type="SMART" id="SM00354">
    <property type="entry name" value="HTH_LACI"/>
    <property type="match status" value="1"/>
</dbReference>
<dbReference type="InterPro" id="IPR000843">
    <property type="entry name" value="HTH_LacI"/>
</dbReference>
<dbReference type="Gene3D" id="1.10.260.40">
    <property type="entry name" value="lambda repressor-like DNA-binding domains"/>
    <property type="match status" value="1"/>
</dbReference>
<accession>A0A1H0AMU4</accession>
<dbReference type="PROSITE" id="PS50932">
    <property type="entry name" value="HTH_LACI_2"/>
    <property type="match status" value="1"/>
</dbReference>
<dbReference type="RefSeq" id="WP_092533544.1">
    <property type="nucleotide sequence ID" value="NZ_FNIM01000002.1"/>
</dbReference>
<dbReference type="PANTHER" id="PTHR30146">
    <property type="entry name" value="LACI-RELATED TRANSCRIPTIONAL REPRESSOR"/>
    <property type="match status" value="1"/>
</dbReference>
<dbReference type="CDD" id="cd01392">
    <property type="entry name" value="HTH_LacI"/>
    <property type="match status" value="1"/>
</dbReference>
<dbReference type="SUPFAM" id="SSF47413">
    <property type="entry name" value="lambda repressor-like DNA-binding domains"/>
    <property type="match status" value="1"/>
</dbReference>
<proteinExistence type="predicted"/>
<evidence type="ECO:0000256" key="1">
    <source>
        <dbReference type="ARBA" id="ARBA00023015"/>
    </source>
</evidence>
<evidence type="ECO:0000313" key="5">
    <source>
        <dbReference type="EMBL" id="SDN34681.1"/>
    </source>
</evidence>
<keyword evidence="3" id="KW-0804">Transcription</keyword>
<dbReference type="SUPFAM" id="SSF53822">
    <property type="entry name" value="Periplasmic binding protein-like I"/>
    <property type="match status" value="1"/>
</dbReference>
<dbReference type="InterPro" id="IPR010982">
    <property type="entry name" value="Lambda_DNA-bd_dom_sf"/>
</dbReference>
<organism evidence="5 6">
    <name type="scientific">Actinomyces ruminicola</name>
    <dbReference type="NCBI Taxonomy" id="332524"/>
    <lineage>
        <taxon>Bacteria</taxon>
        <taxon>Bacillati</taxon>
        <taxon>Actinomycetota</taxon>
        <taxon>Actinomycetes</taxon>
        <taxon>Actinomycetales</taxon>
        <taxon>Actinomycetaceae</taxon>
        <taxon>Actinomyces</taxon>
    </lineage>
</organism>
<evidence type="ECO:0000259" key="4">
    <source>
        <dbReference type="PROSITE" id="PS50932"/>
    </source>
</evidence>
<dbReference type="InterPro" id="IPR028082">
    <property type="entry name" value="Peripla_BP_I"/>
</dbReference>
<dbReference type="InterPro" id="IPR001761">
    <property type="entry name" value="Peripla_BP/Lac1_sug-bd_dom"/>
</dbReference>
<gene>
    <name evidence="5" type="ORF">SAMN05216355_10228</name>
</gene>